<dbReference type="PANTHER" id="PTHR37424">
    <property type="entry name" value="BACTERIOFERRITIN-ASSOCIATED FERREDOXIN"/>
    <property type="match status" value="1"/>
</dbReference>
<evidence type="ECO:0000256" key="6">
    <source>
        <dbReference type="ARBA" id="ARBA00023014"/>
    </source>
</evidence>
<evidence type="ECO:0000256" key="5">
    <source>
        <dbReference type="ARBA" id="ARBA00023004"/>
    </source>
</evidence>
<dbReference type="Pfam" id="PF04324">
    <property type="entry name" value="Fer2_BFD"/>
    <property type="match status" value="1"/>
</dbReference>
<dbReference type="Gene3D" id="1.10.10.1100">
    <property type="entry name" value="BFD-like [2Fe-2S]-binding domain"/>
    <property type="match status" value="1"/>
</dbReference>
<dbReference type="Proteomes" id="UP000484885">
    <property type="component" value="Unassembled WGS sequence"/>
</dbReference>
<organism evidence="11 12">
    <name type="scientific">Wenzhouxiangella limi</name>
    <dbReference type="NCBI Taxonomy" id="2707351"/>
    <lineage>
        <taxon>Bacteria</taxon>
        <taxon>Pseudomonadati</taxon>
        <taxon>Pseudomonadota</taxon>
        <taxon>Gammaproteobacteria</taxon>
        <taxon>Chromatiales</taxon>
        <taxon>Wenzhouxiangellaceae</taxon>
        <taxon>Wenzhouxiangella</taxon>
    </lineage>
</organism>
<evidence type="ECO:0000256" key="3">
    <source>
        <dbReference type="ARBA" id="ARBA00022723"/>
    </source>
</evidence>
<keyword evidence="3" id="KW-0479">Metal-binding</keyword>
<dbReference type="AlphaFoldDB" id="A0A845V1P6"/>
<comment type="similarity">
    <text evidence="9">Belongs to the Bfd family.</text>
</comment>
<proteinExistence type="inferred from homology"/>
<dbReference type="PANTHER" id="PTHR37424:SF1">
    <property type="entry name" value="BACTERIOFERRITIN-ASSOCIATED FERREDOXIN"/>
    <property type="match status" value="1"/>
</dbReference>
<evidence type="ECO:0000256" key="4">
    <source>
        <dbReference type="ARBA" id="ARBA00022982"/>
    </source>
</evidence>
<dbReference type="RefSeq" id="WP_164212029.1">
    <property type="nucleotide sequence ID" value="NZ_JAAGSC010000043.1"/>
</dbReference>
<keyword evidence="5" id="KW-0408">Iron</keyword>
<keyword evidence="2" id="KW-0001">2Fe-2S</keyword>
<dbReference type="InterPro" id="IPR052371">
    <property type="entry name" value="BFD-associated_ferredoxin"/>
</dbReference>
<gene>
    <name evidence="11" type="ORF">G3I74_12980</name>
</gene>
<reference evidence="11 12" key="1">
    <citation type="submission" date="2020-02" db="EMBL/GenBank/DDBJ databases">
        <authorList>
            <person name="Zhang X.-Y."/>
        </authorList>
    </citation>
    <scope>NUCLEOTIDE SEQUENCE [LARGE SCALE GENOMIC DNA]</scope>
    <source>
        <strain evidence="11 12">C33</strain>
    </source>
</reference>
<evidence type="ECO:0000256" key="1">
    <source>
        <dbReference type="ARBA" id="ARBA00022448"/>
    </source>
</evidence>
<comment type="cofactor">
    <cofactor evidence="7">
        <name>[2Fe-2S] cluster</name>
        <dbReference type="ChEBI" id="CHEBI:190135"/>
    </cofactor>
</comment>
<comment type="caution">
    <text evidence="11">The sequence shown here is derived from an EMBL/GenBank/DDBJ whole genome shotgun (WGS) entry which is preliminary data.</text>
</comment>
<protein>
    <recommendedName>
        <fullName evidence="8">Bacterioferritin-associated ferredoxin</fullName>
    </recommendedName>
</protein>
<name>A0A845V1P6_9GAMM</name>
<evidence type="ECO:0000256" key="8">
    <source>
        <dbReference type="ARBA" id="ARBA00039386"/>
    </source>
</evidence>
<evidence type="ECO:0000256" key="2">
    <source>
        <dbReference type="ARBA" id="ARBA00022714"/>
    </source>
</evidence>
<evidence type="ECO:0000313" key="11">
    <source>
        <dbReference type="EMBL" id="NDY96644.1"/>
    </source>
</evidence>
<evidence type="ECO:0000313" key="12">
    <source>
        <dbReference type="Proteomes" id="UP000484885"/>
    </source>
</evidence>
<evidence type="ECO:0000256" key="7">
    <source>
        <dbReference type="ARBA" id="ARBA00034078"/>
    </source>
</evidence>
<dbReference type="EMBL" id="JAAGSC010000043">
    <property type="protein sequence ID" value="NDY96644.1"/>
    <property type="molecule type" value="Genomic_DNA"/>
</dbReference>
<dbReference type="InterPro" id="IPR007419">
    <property type="entry name" value="BFD-like_2Fe2S-bd_dom"/>
</dbReference>
<feature type="domain" description="BFD-like [2Fe-2S]-binding" evidence="10">
    <location>
        <begin position="12"/>
        <end position="58"/>
    </location>
</feature>
<sequence length="79" mass="8655">MIRICYIMVTMYVCICNRLKEDTIRSLAQEGLGFNEIQALTGCSSVCGSCREFAEEVILSVHARPQQASSLQVLAGNAL</sequence>
<keyword evidence="6" id="KW-0411">Iron-sulfur</keyword>
<dbReference type="GO" id="GO:0046872">
    <property type="term" value="F:metal ion binding"/>
    <property type="evidence" value="ECO:0007669"/>
    <property type="project" value="UniProtKB-KW"/>
</dbReference>
<dbReference type="GO" id="GO:0051537">
    <property type="term" value="F:2 iron, 2 sulfur cluster binding"/>
    <property type="evidence" value="ECO:0007669"/>
    <property type="project" value="UniProtKB-KW"/>
</dbReference>
<keyword evidence="4" id="KW-0249">Electron transport</keyword>
<evidence type="ECO:0000256" key="9">
    <source>
        <dbReference type="ARBA" id="ARBA00046332"/>
    </source>
</evidence>
<keyword evidence="1" id="KW-0813">Transport</keyword>
<dbReference type="InterPro" id="IPR041854">
    <property type="entry name" value="BFD-like_2Fe2S-bd_dom_sf"/>
</dbReference>
<evidence type="ECO:0000259" key="10">
    <source>
        <dbReference type="Pfam" id="PF04324"/>
    </source>
</evidence>
<accession>A0A845V1P6</accession>
<keyword evidence="12" id="KW-1185">Reference proteome</keyword>